<reference evidence="3" key="1">
    <citation type="submission" date="2014-01" db="EMBL/GenBank/DDBJ databases">
        <authorList>
            <person name="Aslett M."/>
        </authorList>
    </citation>
    <scope>NUCLEOTIDE SEQUENCE</scope>
</reference>
<keyword evidence="3" id="KW-0418">Kinase</keyword>
<dbReference type="EMBL" id="HG805834">
    <property type="protein sequence ID" value="CDW52923.1"/>
    <property type="molecule type" value="Genomic_DNA"/>
</dbReference>
<organism evidence="3 4">
    <name type="scientific">Trichuris trichiura</name>
    <name type="common">Whipworm</name>
    <name type="synonym">Trichocephalus trichiurus</name>
    <dbReference type="NCBI Taxonomy" id="36087"/>
    <lineage>
        <taxon>Eukaryota</taxon>
        <taxon>Metazoa</taxon>
        <taxon>Ecdysozoa</taxon>
        <taxon>Nematoda</taxon>
        <taxon>Enoplea</taxon>
        <taxon>Dorylaimia</taxon>
        <taxon>Trichinellida</taxon>
        <taxon>Trichuridae</taxon>
        <taxon>Trichuris</taxon>
    </lineage>
</organism>
<reference evidence="3" key="2">
    <citation type="submission" date="2014-03" db="EMBL/GenBank/DDBJ databases">
        <title>The whipworm genome and dual-species transcriptomics of an intimate host-pathogen interaction.</title>
        <authorList>
            <person name="Foth B.J."/>
            <person name="Tsai I.J."/>
            <person name="Reid A.J."/>
            <person name="Bancroft A.J."/>
            <person name="Nichol S."/>
            <person name="Tracey A."/>
            <person name="Holroyd N."/>
            <person name="Cotton J.A."/>
            <person name="Stanley E.J."/>
            <person name="Zarowiecki M."/>
            <person name="Liu J.Z."/>
            <person name="Huckvale T."/>
            <person name="Cooper P.J."/>
            <person name="Grencis R.K."/>
            <person name="Berriman M."/>
        </authorList>
    </citation>
    <scope>NUCLEOTIDE SEQUENCE [LARGE SCALE GENOMIC DNA]</scope>
</reference>
<comment type="similarity">
    <text evidence="1">Belongs to the protein kinase superfamily.</text>
</comment>
<dbReference type="Gene3D" id="1.25.10.10">
    <property type="entry name" value="Leucine-rich Repeat Variant"/>
    <property type="match status" value="1"/>
</dbReference>
<dbReference type="SMART" id="SM00220">
    <property type="entry name" value="S_TKc"/>
    <property type="match status" value="1"/>
</dbReference>
<dbReference type="InterPro" id="IPR000719">
    <property type="entry name" value="Prot_kinase_dom"/>
</dbReference>
<feature type="domain" description="Protein kinase" evidence="2">
    <location>
        <begin position="1"/>
        <end position="282"/>
    </location>
</feature>
<dbReference type="PROSITE" id="PS50011">
    <property type="entry name" value="PROTEIN_KINASE_DOM"/>
    <property type="match status" value="1"/>
</dbReference>
<dbReference type="SUPFAM" id="SSF56112">
    <property type="entry name" value="Protein kinase-like (PK-like)"/>
    <property type="match status" value="1"/>
</dbReference>
<dbReference type="InterPro" id="IPR011989">
    <property type="entry name" value="ARM-like"/>
</dbReference>
<evidence type="ECO:0000259" key="2">
    <source>
        <dbReference type="PROSITE" id="PS50011"/>
    </source>
</evidence>
<gene>
    <name evidence="3" type="ORF">TTRE_0000118501</name>
</gene>
<dbReference type="Gene3D" id="3.30.200.20">
    <property type="entry name" value="Phosphorylase Kinase, domain 1"/>
    <property type="match status" value="1"/>
</dbReference>
<sequence length="591" mass="67082">MEYFNKIKSTVYSVKATVDSVLPGNPVTREFEASVHVASAGPGLLWRIYSGFKRSTQQEVSVWILEKKFLDRFQKQHRDAVIEILRRGVLQLTRLKHPYLITVEHPLEESRDSLAFCTEPIFASLANLLGRIDNMPPILPPEISDFTFEDVEIQHGLYTVDCKIEPFLSFQPFEYQEGLPSFLQPSLNYLAPEMILGGRIVSFADMYSFGVLIFALFNKGKPIMDHEGSINKFETAAKELKSRPISLSTNIPLTLREDFKMCFLLTPELRPEANQFATVSYISNSNVKCFVDLEQMCRMSLAEKAAFLKTMDNQLDTLSKRVCIWKVLPSLIAELKVAEIVPTVFTRILAIAKRLNKTEFTTYILPTILHLLCSSDSRVIGLLLSNMQFLLENTPPEEIKRHLLPFLLGTLDAGNCAMLELGLQSVPTIAHLIDRDTMKTKLLPTLIRLAVDVSIISVKVNALLCIARMLKSLENWMITDQIIPPLSKINSHEPGVLMVILGIFQLAFTDSCIELPKETCARYCLPFLLTACVESSLNLQQFEGFMTLIKSMLAKIETEQRRRLDDVPKPVLPRYVIVKSVTQFHLVFFQR</sequence>
<dbReference type="AlphaFoldDB" id="A0A077YZN1"/>
<dbReference type="Proteomes" id="UP000030665">
    <property type="component" value="Unassembled WGS sequence"/>
</dbReference>
<dbReference type="InterPro" id="IPR001245">
    <property type="entry name" value="Ser-Thr/Tyr_kinase_cat_dom"/>
</dbReference>
<dbReference type="GO" id="GO:0005524">
    <property type="term" value="F:ATP binding"/>
    <property type="evidence" value="ECO:0007669"/>
    <property type="project" value="InterPro"/>
</dbReference>
<evidence type="ECO:0000313" key="4">
    <source>
        <dbReference type="Proteomes" id="UP000030665"/>
    </source>
</evidence>
<proteinExistence type="inferred from homology"/>
<keyword evidence="4" id="KW-1185">Reference proteome</keyword>
<dbReference type="CDD" id="cd14011">
    <property type="entry name" value="PK_SCY1_like"/>
    <property type="match status" value="1"/>
</dbReference>
<dbReference type="Gene3D" id="1.10.510.10">
    <property type="entry name" value="Transferase(Phosphotransferase) domain 1"/>
    <property type="match status" value="1"/>
</dbReference>
<protein>
    <submittedName>
        <fullName evidence="3">Pkinase domain containing protein</fullName>
    </submittedName>
</protein>
<dbReference type="SUPFAM" id="SSF48371">
    <property type="entry name" value="ARM repeat"/>
    <property type="match status" value="1"/>
</dbReference>
<keyword evidence="3" id="KW-0808">Transferase</keyword>
<dbReference type="GO" id="GO:0004672">
    <property type="term" value="F:protein kinase activity"/>
    <property type="evidence" value="ECO:0007669"/>
    <property type="project" value="InterPro"/>
</dbReference>
<dbReference type="PANTHER" id="PTHR12984">
    <property type="entry name" value="SCY1-RELATED S/T PROTEIN KINASE-LIKE"/>
    <property type="match status" value="1"/>
</dbReference>
<dbReference type="FunFam" id="3.30.200.20:FF:000179">
    <property type="entry name" value="SCY1 like pseudokinase 2"/>
    <property type="match status" value="1"/>
</dbReference>
<dbReference type="InterPro" id="IPR011009">
    <property type="entry name" value="Kinase-like_dom_sf"/>
</dbReference>
<dbReference type="OrthoDB" id="79687at2759"/>
<name>A0A077YZN1_TRITR</name>
<evidence type="ECO:0000256" key="1">
    <source>
        <dbReference type="ARBA" id="ARBA00038349"/>
    </source>
</evidence>
<dbReference type="Pfam" id="PF07714">
    <property type="entry name" value="PK_Tyr_Ser-Thr"/>
    <property type="match status" value="1"/>
</dbReference>
<evidence type="ECO:0000313" key="3">
    <source>
        <dbReference type="EMBL" id="CDW52923.1"/>
    </source>
</evidence>
<accession>A0A077YZN1</accession>
<dbReference type="InterPro" id="IPR016024">
    <property type="entry name" value="ARM-type_fold"/>
</dbReference>
<dbReference type="PANTHER" id="PTHR12984:SF6">
    <property type="entry name" value="SCY1-LIKE PROTEIN 2"/>
    <property type="match status" value="1"/>
</dbReference>
<dbReference type="InterPro" id="IPR051177">
    <property type="entry name" value="CIK-Related_Protein"/>
</dbReference>
<dbReference type="STRING" id="36087.A0A077YZN1"/>